<reference evidence="2 3" key="1">
    <citation type="journal article" date="2007" name="Proc. Natl. Acad. Sci. U.S.A.">
        <title>Nucleomorph genome of Hemiselmis andersenii reveals complete intron loss and compaction as a driver of protein structure and function.</title>
        <authorList>
            <person name="Lane C.E."/>
            <person name="van den Heuvel K."/>
            <person name="Kozera C."/>
            <person name="Curtis B.A."/>
            <person name="Parsons B.J."/>
            <person name="Bowman S."/>
            <person name="Archibald J.M."/>
        </authorList>
    </citation>
    <scope>NUCLEOTIDE SEQUENCE [LARGE SCALE GENOMIC DNA]</scope>
    <source>
        <strain evidence="2 3">CCMP644</strain>
    </source>
</reference>
<dbReference type="GeneID" id="5739648"/>
<dbReference type="GO" id="GO:0003677">
    <property type="term" value="F:DNA binding"/>
    <property type="evidence" value="ECO:0007669"/>
    <property type="project" value="InterPro"/>
</dbReference>
<dbReference type="EMBL" id="CP000881">
    <property type="protein sequence ID" value="ABW97938.1"/>
    <property type="molecule type" value="Genomic_DNA"/>
</dbReference>
<dbReference type="Gene3D" id="3.90.70.200">
    <property type="entry name" value="Plus-3 domain"/>
    <property type="match status" value="1"/>
</dbReference>
<sequence>MKFSSCIIFFKWLNKIKKFIINRSEIKKILKKSEFTNNLKGYFCRVALDKEFLKFNRYSFAKISKYVYQKNKIKFSNYHFVKMLLLKINNELKLFPIHVISNKFPKFHEIQKFFFFKKKKKLFKKLIFFLKYKKNYVEKNNKVFKIKIRLSRVFF</sequence>
<accession>A9BKA5</accession>
<organism evidence="2 3">
    <name type="scientific">Hemiselmis andersenii</name>
    <name type="common">Cryptophyte alga</name>
    <dbReference type="NCBI Taxonomy" id="464988"/>
    <lineage>
        <taxon>Eukaryota</taxon>
        <taxon>Cryptophyceae</taxon>
        <taxon>Cryptomonadales</taxon>
        <taxon>Hemiselmidaceae</taxon>
        <taxon>Hemiselmis</taxon>
    </lineage>
</organism>
<dbReference type="Pfam" id="PF03126">
    <property type="entry name" value="Plus-3"/>
    <property type="match status" value="1"/>
</dbReference>
<name>A9BKA5_HEMAN</name>
<dbReference type="RefSeq" id="XP_001712263.1">
    <property type="nucleotide sequence ID" value="XM_001712211.1"/>
</dbReference>
<dbReference type="InterPro" id="IPR004343">
    <property type="entry name" value="Plus-3_dom"/>
</dbReference>
<dbReference type="SUPFAM" id="SSF159042">
    <property type="entry name" value="Plus3-like"/>
    <property type="match status" value="1"/>
</dbReference>
<dbReference type="AlphaFoldDB" id="A9BKA5"/>
<evidence type="ECO:0000313" key="3">
    <source>
        <dbReference type="Proteomes" id="UP000243127"/>
    </source>
</evidence>
<evidence type="ECO:0000259" key="1">
    <source>
        <dbReference type="Pfam" id="PF03126"/>
    </source>
</evidence>
<geneLocation type="nucleomorph" evidence="2"/>
<feature type="domain" description="Plus3" evidence="1">
    <location>
        <begin position="16"/>
        <end position="113"/>
    </location>
</feature>
<protein>
    <recommendedName>
        <fullName evidence="1">Plus3 domain-containing protein</fullName>
    </recommendedName>
</protein>
<gene>
    <name evidence="2" type="ORF">HAN_1g96</name>
</gene>
<dbReference type="Proteomes" id="UP000243127">
    <property type="component" value="Nucleomorph 1"/>
</dbReference>
<evidence type="ECO:0000313" key="2">
    <source>
        <dbReference type="EMBL" id="ABW97938.1"/>
    </source>
</evidence>
<keyword evidence="2" id="KW-0542">Nucleomorph</keyword>
<proteinExistence type="predicted"/>
<dbReference type="InterPro" id="IPR036128">
    <property type="entry name" value="Plus3-like_sf"/>
</dbReference>